<dbReference type="AlphaFoldDB" id="A0A5D0MGJ3"/>
<reference evidence="5" key="1">
    <citation type="submission" date="2019-08" db="EMBL/GenBank/DDBJ databases">
        <title>Genomic characterization of a novel candidate phylum (ARYD3) from a high temperature, high salinity tertiary oil reservoir in north central Oklahoma, USA.</title>
        <authorList>
            <person name="Youssef N.H."/>
            <person name="Yadav A."/>
            <person name="Elshahed M.S."/>
        </authorList>
    </citation>
    <scope>NUCLEOTIDE SEQUENCE [LARGE SCALE GENOMIC DNA]</scope>
    <source>
        <strain evidence="5">ARYD3</strain>
    </source>
</reference>
<dbReference type="GO" id="GO:0046872">
    <property type="term" value="F:metal ion binding"/>
    <property type="evidence" value="ECO:0007669"/>
    <property type="project" value="UniProtKB-KW"/>
</dbReference>
<dbReference type="GO" id="GO:0051536">
    <property type="term" value="F:iron-sulfur cluster binding"/>
    <property type="evidence" value="ECO:0007669"/>
    <property type="project" value="UniProtKB-KW"/>
</dbReference>
<dbReference type="InterPro" id="IPR052911">
    <property type="entry name" value="Corrinoid_activation_enz"/>
</dbReference>
<gene>
    <name evidence="5" type="ORF">FXF47_08020</name>
</gene>
<feature type="domain" description="4Fe-4S ferredoxin-type" evidence="4">
    <location>
        <begin position="34"/>
        <end position="63"/>
    </location>
</feature>
<sequence length="276" mass="31081">MKREIVKIDREKCNGCGECIPNCPEGALQIIDGKATLVSDLYCDGLGACIGECPKNAITIEKREAEEYDEKKVMKNIVKKGENVIKAHLKHLKDHNEKKLYKEALNYLKEKDIENPLKDTGSKKNVGKFVCPGAAQKTIEKSEDKKEKNRNTDLSSQLGQWPVQLHLLNPNASYLENADLLISADCVPYAYANFHQRFMKDKIVITLCPKLDKGIDLYIEKLKQIFKNKNISSVTVLNMEVPCCSNTLKIVEKALKKAGEIVIIKNYTITIKGEIV</sequence>
<dbReference type="PANTHER" id="PTHR42895">
    <property type="entry name" value="IRON-SULFUR CLUSTER-BINDING PROTEIN-RELATED"/>
    <property type="match status" value="1"/>
</dbReference>
<comment type="caution">
    <text evidence="5">The sequence shown here is derived from an EMBL/GenBank/DDBJ whole genome shotgun (WGS) entry which is preliminary data.</text>
</comment>
<dbReference type="PANTHER" id="PTHR42895:SF1">
    <property type="entry name" value="IRON-SULFUR CLUSTER PROTEIN"/>
    <property type="match status" value="1"/>
</dbReference>
<dbReference type="Proteomes" id="UP000324143">
    <property type="component" value="Unassembled WGS sequence"/>
</dbReference>
<evidence type="ECO:0000256" key="1">
    <source>
        <dbReference type="ARBA" id="ARBA00022723"/>
    </source>
</evidence>
<dbReference type="InterPro" id="IPR017900">
    <property type="entry name" value="4Fe4S_Fe_S_CS"/>
</dbReference>
<protein>
    <submittedName>
        <fullName evidence="5">4Fe-4S dicluster domain-containing protein</fullName>
    </submittedName>
</protein>
<organism evidence="5 6">
    <name type="scientific">Candidatus Mcinerneyibacterium aminivorans</name>
    <dbReference type="NCBI Taxonomy" id="2703815"/>
    <lineage>
        <taxon>Bacteria</taxon>
        <taxon>Candidatus Macinerneyibacteriota</taxon>
        <taxon>Candidatus Mcinerneyibacteria</taxon>
        <taxon>Candidatus Mcinerneyibacteriales</taxon>
        <taxon>Candidatus Mcinerneyibacteriaceae</taxon>
        <taxon>Candidatus Mcinerneyibacterium</taxon>
    </lineage>
</organism>
<keyword evidence="2" id="KW-0408">Iron</keyword>
<dbReference type="Pfam" id="PF13237">
    <property type="entry name" value="Fer4_10"/>
    <property type="match status" value="1"/>
</dbReference>
<keyword evidence="1" id="KW-0479">Metal-binding</keyword>
<dbReference type="EMBL" id="VSIX01000089">
    <property type="protein sequence ID" value="TYB30713.1"/>
    <property type="molecule type" value="Genomic_DNA"/>
</dbReference>
<dbReference type="Gene3D" id="3.30.70.20">
    <property type="match status" value="1"/>
</dbReference>
<feature type="domain" description="4Fe-4S ferredoxin-type" evidence="4">
    <location>
        <begin position="4"/>
        <end position="33"/>
    </location>
</feature>
<keyword evidence="3" id="KW-0411">Iron-sulfur</keyword>
<dbReference type="PROSITE" id="PS00198">
    <property type="entry name" value="4FE4S_FER_1"/>
    <property type="match status" value="1"/>
</dbReference>
<dbReference type="InterPro" id="IPR017896">
    <property type="entry name" value="4Fe4S_Fe-S-bd"/>
</dbReference>
<accession>A0A5D0MGJ3</accession>
<evidence type="ECO:0000313" key="5">
    <source>
        <dbReference type="EMBL" id="TYB30713.1"/>
    </source>
</evidence>
<proteinExistence type="predicted"/>
<evidence type="ECO:0000256" key="3">
    <source>
        <dbReference type="ARBA" id="ARBA00023014"/>
    </source>
</evidence>
<dbReference type="SUPFAM" id="SSF54862">
    <property type="entry name" value="4Fe-4S ferredoxins"/>
    <property type="match status" value="1"/>
</dbReference>
<evidence type="ECO:0000259" key="4">
    <source>
        <dbReference type="PROSITE" id="PS51379"/>
    </source>
</evidence>
<evidence type="ECO:0000256" key="2">
    <source>
        <dbReference type="ARBA" id="ARBA00023004"/>
    </source>
</evidence>
<keyword evidence="6" id="KW-1185">Reference proteome</keyword>
<dbReference type="PROSITE" id="PS51379">
    <property type="entry name" value="4FE4S_FER_2"/>
    <property type="match status" value="2"/>
</dbReference>
<name>A0A5D0MGJ3_9BACT</name>
<evidence type="ECO:0000313" key="6">
    <source>
        <dbReference type="Proteomes" id="UP000324143"/>
    </source>
</evidence>